<dbReference type="AlphaFoldDB" id="A0A9P8N893"/>
<name>A0A9P8N893_9HYPO</name>
<protein>
    <submittedName>
        <fullName evidence="2">Uncharacterized protein</fullName>
    </submittedName>
</protein>
<keyword evidence="3" id="KW-1185">Reference proteome</keyword>
<accession>A0A9P8N893</accession>
<comment type="caution">
    <text evidence="2">The sequence shown here is derived from an EMBL/GenBank/DDBJ whole genome shotgun (WGS) entry which is preliminary data.</text>
</comment>
<proteinExistence type="predicted"/>
<evidence type="ECO:0000256" key="1">
    <source>
        <dbReference type="SAM" id="MobiDB-lite"/>
    </source>
</evidence>
<evidence type="ECO:0000313" key="2">
    <source>
        <dbReference type="EMBL" id="KAH0968362.1"/>
    </source>
</evidence>
<gene>
    <name evidence="2" type="ORF">HRG_01004</name>
</gene>
<organism evidence="2 3">
    <name type="scientific">Hirsutella rhossiliensis</name>
    <dbReference type="NCBI Taxonomy" id="111463"/>
    <lineage>
        <taxon>Eukaryota</taxon>
        <taxon>Fungi</taxon>
        <taxon>Dikarya</taxon>
        <taxon>Ascomycota</taxon>
        <taxon>Pezizomycotina</taxon>
        <taxon>Sordariomycetes</taxon>
        <taxon>Hypocreomycetidae</taxon>
        <taxon>Hypocreales</taxon>
        <taxon>Ophiocordycipitaceae</taxon>
        <taxon>Hirsutella</taxon>
    </lineage>
</organism>
<sequence length="103" mass="11933">MFRAPRSFSTSARVHPSFLPHLRNSRRMPYRWFVSVAAISGAAYAAKGWLDRAGARRSQDAERAERDAAERQRRNDALMDVYGDRSNLEALEQAVKFYEKKER</sequence>
<dbReference type="RefSeq" id="XP_044725875.1">
    <property type="nucleotide sequence ID" value="XM_044859475.1"/>
</dbReference>
<evidence type="ECO:0000313" key="3">
    <source>
        <dbReference type="Proteomes" id="UP000824596"/>
    </source>
</evidence>
<reference evidence="2" key="1">
    <citation type="submission" date="2021-09" db="EMBL/GenBank/DDBJ databases">
        <title>A high-quality genome of the endoparasitic fungus Hirsutella rhossiliensis with a comparison of Hirsutella genomes reveals transposable elements contributing to genome size variation.</title>
        <authorList>
            <person name="Lin R."/>
            <person name="Jiao Y."/>
            <person name="Sun X."/>
            <person name="Ling J."/>
            <person name="Xie B."/>
            <person name="Cheng X."/>
        </authorList>
    </citation>
    <scope>NUCLEOTIDE SEQUENCE</scope>
    <source>
        <strain evidence="2">HR02</strain>
    </source>
</reference>
<dbReference type="OrthoDB" id="4338954at2759"/>
<dbReference type="Proteomes" id="UP000824596">
    <property type="component" value="Unassembled WGS sequence"/>
</dbReference>
<dbReference type="EMBL" id="JAIZPD010000001">
    <property type="protein sequence ID" value="KAH0968362.1"/>
    <property type="molecule type" value="Genomic_DNA"/>
</dbReference>
<feature type="region of interest" description="Disordered" evidence="1">
    <location>
        <begin position="55"/>
        <end position="76"/>
    </location>
</feature>
<dbReference type="GeneID" id="68350133"/>